<protein>
    <recommendedName>
        <fullName evidence="4">DUF1648 domain-containing protein</fullName>
    </recommendedName>
</protein>
<feature type="transmembrane region" description="Helical" evidence="1">
    <location>
        <begin position="67"/>
        <end position="88"/>
    </location>
</feature>
<comment type="caution">
    <text evidence="2">The sequence shown here is derived from an EMBL/GenBank/DDBJ whole genome shotgun (WGS) entry which is preliminary data.</text>
</comment>
<dbReference type="STRING" id="1798377.A2872_02610"/>
<evidence type="ECO:0000256" key="1">
    <source>
        <dbReference type="SAM" id="Phobius"/>
    </source>
</evidence>
<gene>
    <name evidence="2" type="ORF">A2872_02610</name>
</gene>
<feature type="transmembrane region" description="Helical" evidence="1">
    <location>
        <begin position="100"/>
        <end position="124"/>
    </location>
</feature>
<dbReference type="AlphaFoldDB" id="A0A1F5Z087"/>
<accession>A0A1F5Z087</accession>
<name>A0A1F5Z087_9BACT</name>
<evidence type="ECO:0000313" key="2">
    <source>
        <dbReference type="EMBL" id="OGG05868.1"/>
    </source>
</evidence>
<feature type="transmembrane region" description="Helical" evidence="1">
    <location>
        <begin position="24"/>
        <end position="47"/>
    </location>
</feature>
<reference evidence="2 3" key="1">
    <citation type="journal article" date="2016" name="Nat. Commun.">
        <title>Thousands of microbial genomes shed light on interconnected biogeochemical processes in an aquifer system.</title>
        <authorList>
            <person name="Anantharaman K."/>
            <person name="Brown C.T."/>
            <person name="Hug L.A."/>
            <person name="Sharon I."/>
            <person name="Castelle C.J."/>
            <person name="Probst A.J."/>
            <person name="Thomas B.C."/>
            <person name="Singh A."/>
            <person name="Wilkins M.J."/>
            <person name="Karaoz U."/>
            <person name="Brodie E.L."/>
            <person name="Williams K.H."/>
            <person name="Hubbard S.S."/>
            <person name="Banfield J.F."/>
        </authorList>
    </citation>
    <scope>NUCLEOTIDE SEQUENCE [LARGE SCALE GENOMIC DNA]</scope>
</reference>
<evidence type="ECO:0008006" key="4">
    <source>
        <dbReference type="Google" id="ProtNLM"/>
    </source>
</evidence>
<keyword evidence="1" id="KW-1133">Transmembrane helix</keyword>
<evidence type="ECO:0000313" key="3">
    <source>
        <dbReference type="Proteomes" id="UP000178681"/>
    </source>
</evidence>
<keyword evidence="1" id="KW-0812">Transmembrane</keyword>
<dbReference type="Proteomes" id="UP000178681">
    <property type="component" value="Unassembled WGS sequence"/>
</dbReference>
<dbReference type="EMBL" id="MFJG01000026">
    <property type="protein sequence ID" value="OGG05868.1"/>
    <property type="molecule type" value="Genomic_DNA"/>
</dbReference>
<organism evidence="2 3">
    <name type="scientific">Candidatus Gottesmanbacteria bacterium RIFCSPHIGHO2_01_FULL_42_12</name>
    <dbReference type="NCBI Taxonomy" id="1798377"/>
    <lineage>
        <taxon>Bacteria</taxon>
        <taxon>Candidatus Gottesmaniibacteriota</taxon>
    </lineage>
</organism>
<proteinExistence type="predicted"/>
<sequence>MSSFKFKFKFSQSPKIDIKTQDRLFIMAGVAFLLMTAASLFILFYFFEKLPSDVPFFYSRVWGEARLAPKYLLVILPLGNFFLGIFNLGYSLNFLEKEIILARILQGITVILSILTLLGTINIIKIIT</sequence>
<keyword evidence="1" id="KW-0472">Membrane</keyword>